<proteinExistence type="predicted"/>
<name>G5QRP3_SALRU</name>
<dbReference type="Proteomes" id="UP000004903">
    <property type="component" value="Unassembled WGS sequence"/>
</dbReference>
<accession>G5QRP3</accession>
<dbReference type="EMBL" id="AFCT01002095">
    <property type="protein sequence ID" value="EHC79308.1"/>
    <property type="molecule type" value="Genomic_DNA"/>
</dbReference>
<organism evidence="1 2">
    <name type="scientific">Salmonella enterica subsp. enterica serovar Rubislaw str. A4-653</name>
    <dbReference type="NCBI Taxonomy" id="913081"/>
    <lineage>
        <taxon>Bacteria</taxon>
        <taxon>Pseudomonadati</taxon>
        <taxon>Pseudomonadota</taxon>
        <taxon>Gammaproteobacteria</taxon>
        <taxon>Enterobacterales</taxon>
        <taxon>Enterobacteriaceae</taxon>
        <taxon>Salmonella</taxon>
    </lineage>
</organism>
<feature type="non-terminal residue" evidence="1">
    <location>
        <position position="1"/>
    </location>
</feature>
<gene>
    <name evidence="1" type="ORF">LTSERUB_5830</name>
</gene>
<comment type="caution">
    <text evidence="1">The sequence shown here is derived from an EMBL/GenBank/DDBJ whole genome shotgun (WGS) entry which is preliminary data.</text>
</comment>
<evidence type="ECO:0000313" key="2">
    <source>
        <dbReference type="Proteomes" id="UP000004903"/>
    </source>
</evidence>
<protein>
    <submittedName>
        <fullName evidence="1">Uncharacterized protein</fullName>
    </submittedName>
</protein>
<evidence type="ECO:0000313" key="1">
    <source>
        <dbReference type="EMBL" id="EHC79308.1"/>
    </source>
</evidence>
<reference evidence="1 2" key="1">
    <citation type="journal article" date="2011" name="BMC Genomics">
        <title>Genome sequencing reveals diversification of virulence factor content and possible host adaptation in distinct subpopulations of Salmonella enterica.</title>
        <authorList>
            <person name="den Bakker H.C."/>
            <person name="Moreno Switt A.I."/>
            <person name="Govoni G."/>
            <person name="Cummings C.A."/>
            <person name="Ranieri M.L."/>
            <person name="Degoricija L."/>
            <person name="Hoelzer K."/>
            <person name="Rodriguez-Rivera L.D."/>
            <person name="Brown S."/>
            <person name="Bolchacova E."/>
            <person name="Furtado M.R."/>
            <person name="Wiedmann M."/>
        </authorList>
    </citation>
    <scope>NUCLEOTIDE SEQUENCE [LARGE SCALE GENOMIC DNA]</scope>
    <source>
        <strain evidence="1 2">A4-653</strain>
    </source>
</reference>
<dbReference type="AlphaFoldDB" id="G5QRP3"/>
<sequence length="53" mass="5955">RLDGVNGHQGHSRGGKAVILSDQVVKANDCERIFLIFKKDKCTFLYNFLPFSA</sequence>